<evidence type="ECO:0000313" key="2">
    <source>
        <dbReference type="Proteomes" id="UP000039865"/>
    </source>
</evidence>
<evidence type="ECO:0000313" key="1">
    <source>
        <dbReference type="EMBL" id="CDW76570.1"/>
    </source>
</evidence>
<keyword evidence="2" id="KW-1185">Reference proteome</keyword>
<dbReference type="InParanoid" id="A0A078A4T4"/>
<dbReference type="Proteomes" id="UP000039865">
    <property type="component" value="Unassembled WGS sequence"/>
</dbReference>
<proteinExistence type="predicted"/>
<reference evidence="1 2" key="1">
    <citation type="submission" date="2014-06" db="EMBL/GenBank/DDBJ databases">
        <authorList>
            <person name="Swart Estienne"/>
        </authorList>
    </citation>
    <scope>NUCLEOTIDE SEQUENCE [LARGE SCALE GENOMIC DNA]</scope>
    <source>
        <strain evidence="1 2">130c</strain>
    </source>
</reference>
<dbReference type="EMBL" id="CCKQ01005365">
    <property type="protein sequence ID" value="CDW76570.1"/>
    <property type="molecule type" value="Genomic_DNA"/>
</dbReference>
<organism evidence="1 2">
    <name type="scientific">Stylonychia lemnae</name>
    <name type="common">Ciliate</name>
    <dbReference type="NCBI Taxonomy" id="5949"/>
    <lineage>
        <taxon>Eukaryota</taxon>
        <taxon>Sar</taxon>
        <taxon>Alveolata</taxon>
        <taxon>Ciliophora</taxon>
        <taxon>Intramacronucleata</taxon>
        <taxon>Spirotrichea</taxon>
        <taxon>Stichotrichia</taxon>
        <taxon>Sporadotrichida</taxon>
        <taxon>Oxytrichidae</taxon>
        <taxon>Stylonychinae</taxon>
        <taxon>Stylonychia</taxon>
    </lineage>
</organism>
<protein>
    <submittedName>
        <fullName evidence="1">Uncharacterized protein</fullName>
    </submittedName>
</protein>
<gene>
    <name evidence="1" type="primary">Contig15243.g16239</name>
    <name evidence="1" type="ORF">STYLEM_5530</name>
</gene>
<sequence length="60" mass="7052">MNSFQHPLKVQQPIQPKYKNYNQRVDVITGSQNQTLLPADLYVTDPITGRKIIRRIKEEE</sequence>
<dbReference type="OrthoDB" id="282544at2759"/>
<name>A0A078A4T4_STYLE</name>
<dbReference type="AlphaFoldDB" id="A0A078A4T4"/>
<accession>A0A078A4T4</accession>